<accession>A0A8S3U3T6</accession>
<protein>
    <submittedName>
        <fullName evidence="5">Phenylalanine aminomutase (L-beta-phenylalanine forming),Phenylalanine ammonia-lyase 2</fullName>
    </submittedName>
</protein>
<dbReference type="EMBL" id="CAJPWZ010002451">
    <property type="protein sequence ID" value="CAG2238533.1"/>
    <property type="molecule type" value="Genomic_DNA"/>
</dbReference>
<dbReference type="SUPFAM" id="SSF103473">
    <property type="entry name" value="MFS general substrate transporter"/>
    <property type="match status" value="1"/>
</dbReference>
<feature type="transmembrane region" description="Helical" evidence="3">
    <location>
        <begin position="484"/>
        <end position="511"/>
    </location>
</feature>
<feature type="transmembrane region" description="Helical" evidence="3">
    <location>
        <begin position="875"/>
        <end position="896"/>
    </location>
</feature>
<dbReference type="PANTHER" id="PTHR11360:SF306">
    <property type="entry name" value="RE01051P"/>
    <property type="match status" value="1"/>
</dbReference>
<dbReference type="CDD" id="cd00332">
    <property type="entry name" value="PAL-HAL"/>
    <property type="match status" value="1"/>
</dbReference>
<comment type="similarity">
    <text evidence="2">Belongs to the PAL/histidase family.</text>
</comment>
<dbReference type="AlphaFoldDB" id="A0A8S3U3T6"/>
<dbReference type="InterPro" id="IPR001106">
    <property type="entry name" value="Aromatic_Lyase"/>
</dbReference>
<dbReference type="GO" id="GO:0016020">
    <property type="term" value="C:membrane"/>
    <property type="evidence" value="ECO:0007669"/>
    <property type="project" value="UniProtKB-SubCell"/>
</dbReference>
<feature type="transmembrane region" description="Helical" evidence="3">
    <location>
        <begin position="523"/>
        <end position="542"/>
    </location>
</feature>
<name>A0A8S3U3T6_MYTED</name>
<sequence>MVTRANCLSKAYSGVRSEVVTNLTDLINTDIAPEVPLRGSVSASGDLMPLSYIAAAIIGRKDLKVSKGGKIMSCPEALAEAGISPVVLGPKEGLAIINADSFSAGFSAPTLYDANLLLLLTQVCTGLSIEALEGRTESFHPLIHSCLPHIGQKEIASNMLSILENSKLAITTLDMNLPDKYGFLKQDRYSLRSSAQWLGSAAETLNESCRRITIELNSANDNPIIDHQVVNEKLNFGLPPNLSGCDINVDFGFKGCDTAMASYMSELDHFVNPMSNHVLSAETHNQSINSMALVSARFTSEAVEILQMMTANLLLLTAQAVDLRHIRNIVLKEVEAMTQEYPDLATTLDKIEWYELLFSSKKKTDKEADVQSGRDQFAANDRLSKRLSDLYSSACNGKLDASKQMGQGTMKMYNFIRKDLDIPFYCGQNGIDSWLRKILESIQSRDIENVLEEIFTPISMTKPCEKKDETHDLKEDAQAPDGGWGWIVLVGAVLLNLLIGGAVTTFGVLYVELLDLFHQNASKTAWVGSVANAMGLLFSPVASAMSTRFSCRSMALVGGVITSIGWITTGFMPRIEYMFITYGLVAGIGKSMANIPSIIMVGRWFDKRRSLANGLATAGAGVGTFIFAPLLEFLLRKYGFQGTMLIMSSVMLNICVCGSFFRPVPQNIKLKGSSLTGITNKVFVIDESTDFSMAADCEIPHKTPNGISNKITTNNSLIDTKYRQSNNNENKTLKSYLDYTLLSNRRFICFCISVMLATLGHSPASIMLPALAMQFNIKSKEAAFLLSITGIADIVGRITFGVLCDVKIFKKNRQTLYVFAIFISGVANMCCGFSSEYWHFVIYSCIFGLFAGSYNVLTPVMLVDLLGVENLASSCGLALLFQGLGFLVGPPIAGFVTDIVGDYQSGFYFAGVAMVISAIVVNLSTFCTLFTTLKKDNYEIDRDENGVNDFQFVEHIKNEKKRSSDITMIKLNVRSI</sequence>
<evidence type="ECO:0000256" key="2">
    <source>
        <dbReference type="ARBA" id="ARBA00007238"/>
    </source>
</evidence>
<dbReference type="Gene3D" id="1.20.200.10">
    <property type="entry name" value="Fumarase/aspartase (Central domain)"/>
    <property type="match status" value="3"/>
</dbReference>
<dbReference type="GO" id="GO:0016841">
    <property type="term" value="F:ammonia-lyase activity"/>
    <property type="evidence" value="ECO:0007669"/>
    <property type="project" value="InterPro"/>
</dbReference>
<feature type="transmembrane region" description="Helical" evidence="3">
    <location>
        <begin position="554"/>
        <end position="573"/>
    </location>
</feature>
<proteinExistence type="inferred from homology"/>
<dbReference type="InterPro" id="IPR036259">
    <property type="entry name" value="MFS_trans_sf"/>
</dbReference>
<dbReference type="PROSITE" id="PS00488">
    <property type="entry name" value="PAL_HISTIDASE"/>
    <property type="match status" value="1"/>
</dbReference>
<dbReference type="CDD" id="cd17352">
    <property type="entry name" value="MFS_MCT_SLC16"/>
    <property type="match status" value="1"/>
</dbReference>
<feature type="transmembrane region" description="Helical" evidence="3">
    <location>
        <begin position="816"/>
        <end position="835"/>
    </location>
</feature>
<feature type="transmembrane region" description="Helical" evidence="3">
    <location>
        <begin position="747"/>
        <end position="771"/>
    </location>
</feature>
<dbReference type="Proteomes" id="UP000683360">
    <property type="component" value="Unassembled WGS sequence"/>
</dbReference>
<dbReference type="InterPro" id="IPR024083">
    <property type="entry name" value="Fumarase/histidase_N"/>
</dbReference>
<evidence type="ECO:0000256" key="3">
    <source>
        <dbReference type="SAM" id="Phobius"/>
    </source>
</evidence>
<dbReference type="PANTHER" id="PTHR11360">
    <property type="entry name" value="MONOCARBOXYLATE TRANSPORTER"/>
    <property type="match status" value="1"/>
</dbReference>
<comment type="subcellular location">
    <subcellularLocation>
        <location evidence="1">Membrane</location>
        <topology evidence="1">Multi-pass membrane protein</topology>
    </subcellularLocation>
</comment>
<feature type="transmembrane region" description="Helical" evidence="3">
    <location>
        <begin position="908"/>
        <end position="933"/>
    </location>
</feature>
<feature type="transmembrane region" description="Helical" evidence="3">
    <location>
        <begin position="783"/>
        <end position="804"/>
    </location>
</feature>
<feature type="domain" description="Major facilitator superfamily (MFS) profile" evidence="4">
    <location>
        <begin position="488"/>
        <end position="929"/>
    </location>
</feature>
<keyword evidence="3" id="KW-0472">Membrane</keyword>
<dbReference type="Gene3D" id="1.20.1250.20">
    <property type="entry name" value="MFS general substrate transporter like domains"/>
    <property type="match status" value="2"/>
</dbReference>
<dbReference type="InterPro" id="IPR022313">
    <property type="entry name" value="Phe/His_NH3-lyase_AS"/>
</dbReference>
<evidence type="ECO:0000313" key="6">
    <source>
        <dbReference type="Proteomes" id="UP000683360"/>
    </source>
</evidence>
<gene>
    <name evidence="5" type="ORF">MEDL_50939</name>
</gene>
<evidence type="ECO:0000256" key="1">
    <source>
        <dbReference type="ARBA" id="ARBA00004141"/>
    </source>
</evidence>
<evidence type="ECO:0000259" key="4">
    <source>
        <dbReference type="PROSITE" id="PS50850"/>
    </source>
</evidence>
<reference evidence="5" key="1">
    <citation type="submission" date="2021-03" db="EMBL/GenBank/DDBJ databases">
        <authorList>
            <person name="Bekaert M."/>
        </authorList>
    </citation>
    <scope>NUCLEOTIDE SEQUENCE</scope>
</reference>
<dbReference type="Pfam" id="PF07690">
    <property type="entry name" value="MFS_1"/>
    <property type="match status" value="2"/>
</dbReference>
<feature type="transmembrane region" description="Helical" evidence="3">
    <location>
        <begin position="611"/>
        <end position="631"/>
    </location>
</feature>
<dbReference type="InterPro" id="IPR050327">
    <property type="entry name" value="Proton-linked_MCT"/>
</dbReference>
<dbReference type="GO" id="GO:0008028">
    <property type="term" value="F:monocarboxylic acid transmembrane transporter activity"/>
    <property type="evidence" value="ECO:0007669"/>
    <property type="project" value="TreeGrafter"/>
</dbReference>
<feature type="transmembrane region" description="Helical" evidence="3">
    <location>
        <begin position="643"/>
        <end position="661"/>
    </location>
</feature>
<dbReference type="InterPro" id="IPR011701">
    <property type="entry name" value="MFS"/>
</dbReference>
<dbReference type="PROSITE" id="PS50850">
    <property type="entry name" value="MFS"/>
    <property type="match status" value="1"/>
</dbReference>
<dbReference type="InterPro" id="IPR008948">
    <property type="entry name" value="L-Aspartase-like"/>
</dbReference>
<dbReference type="Gene3D" id="1.10.275.10">
    <property type="entry name" value="Fumarase/aspartase (N-terminal domain)"/>
    <property type="match status" value="1"/>
</dbReference>
<dbReference type="OrthoDB" id="10051290at2759"/>
<feature type="transmembrane region" description="Helical" evidence="3">
    <location>
        <begin position="579"/>
        <end position="599"/>
    </location>
</feature>
<feature type="transmembrane region" description="Helical" evidence="3">
    <location>
        <begin position="841"/>
        <end position="863"/>
    </location>
</feature>
<keyword evidence="3" id="KW-1133">Transmembrane helix</keyword>
<comment type="caution">
    <text evidence="5">The sequence shown here is derived from an EMBL/GenBank/DDBJ whole genome shotgun (WGS) entry which is preliminary data.</text>
</comment>
<keyword evidence="6" id="KW-1185">Reference proteome</keyword>
<organism evidence="5 6">
    <name type="scientific">Mytilus edulis</name>
    <name type="common">Blue mussel</name>
    <dbReference type="NCBI Taxonomy" id="6550"/>
    <lineage>
        <taxon>Eukaryota</taxon>
        <taxon>Metazoa</taxon>
        <taxon>Spiralia</taxon>
        <taxon>Lophotrochozoa</taxon>
        <taxon>Mollusca</taxon>
        <taxon>Bivalvia</taxon>
        <taxon>Autobranchia</taxon>
        <taxon>Pteriomorphia</taxon>
        <taxon>Mytilida</taxon>
        <taxon>Mytiloidea</taxon>
        <taxon>Mytilidae</taxon>
        <taxon>Mytilinae</taxon>
        <taxon>Mytilus</taxon>
    </lineage>
</organism>
<dbReference type="SUPFAM" id="SSF48557">
    <property type="entry name" value="L-aspartase-like"/>
    <property type="match status" value="1"/>
</dbReference>
<dbReference type="Pfam" id="PF00221">
    <property type="entry name" value="Lyase_aromatic"/>
    <property type="match status" value="1"/>
</dbReference>
<keyword evidence="3" id="KW-0812">Transmembrane</keyword>
<dbReference type="InterPro" id="IPR020846">
    <property type="entry name" value="MFS_dom"/>
</dbReference>
<evidence type="ECO:0000313" key="5">
    <source>
        <dbReference type="EMBL" id="CAG2238533.1"/>
    </source>
</evidence>